<feature type="disulfide bond" evidence="8">
    <location>
        <begin position="162"/>
        <end position="179"/>
    </location>
</feature>
<dbReference type="FunFam" id="2.10.25.10:FF:000172">
    <property type="entry name" value="FAT atypical cadherin 3"/>
    <property type="match status" value="1"/>
</dbReference>
<dbReference type="InterPro" id="IPR001881">
    <property type="entry name" value="EGF-like_Ca-bd_dom"/>
</dbReference>
<evidence type="ECO:0000256" key="4">
    <source>
        <dbReference type="ARBA" id="ARBA00022729"/>
    </source>
</evidence>
<dbReference type="eggNOG" id="KOG1217">
    <property type="taxonomic scope" value="Eukaryota"/>
</dbReference>
<dbReference type="PANTHER" id="PTHR12916:SF9">
    <property type="entry name" value="NEUROGENIC LOCUS NOTCH HOMOLOG PROTEIN 1-RELATED"/>
    <property type="match status" value="1"/>
</dbReference>
<keyword evidence="5" id="KW-0677">Repeat</keyword>
<evidence type="ECO:0000256" key="8">
    <source>
        <dbReference type="PROSITE-ProRule" id="PRU00076"/>
    </source>
</evidence>
<dbReference type="STRING" id="45351.A7SK69"/>
<evidence type="ECO:0000256" key="5">
    <source>
        <dbReference type="ARBA" id="ARBA00022737"/>
    </source>
</evidence>
<comment type="similarity">
    <text evidence="1">Belongs to the EGF domain peptide family.</text>
</comment>
<dbReference type="PROSITE" id="PS50026">
    <property type="entry name" value="EGF_3"/>
    <property type="match status" value="2"/>
</dbReference>
<evidence type="ECO:0000256" key="6">
    <source>
        <dbReference type="ARBA" id="ARBA00023157"/>
    </source>
</evidence>
<dbReference type="EMBL" id="DS469684">
    <property type="protein sequence ID" value="EDO35891.1"/>
    <property type="molecule type" value="Genomic_DNA"/>
</dbReference>
<dbReference type="Pfam" id="PF13385">
    <property type="entry name" value="Laminin_G_3"/>
    <property type="match status" value="1"/>
</dbReference>
<dbReference type="Proteomes" id="UP000001593">
    <property type="component" value="Unassembled WGS sequence"/>
</dbReference>
<dbReference type="GO" id="GO:0048646">
    <property type="term" value="P:anatomical structure formation involved in morphogenesis"/>
    <property type="evidence" value="ECO:0007669"/>
    <property type="project" value="UniProtKB-ARBA"/>
</dbReference>
<feature type="domain" description="EGF-like" evidence="9">
    <location>
        <begin position="153"/>
        <end position="191"/>
    </location>
</feature>
<feature type="domain" description="EGF-like" evidence="9">
    <location>
        <begin position="193"/>
        <end position="231"/>
    </location>
</feature>
<dbReference type="PROSITE" id="PS00022">
    <property type="entry name" value="EGF_1"/>
    <property type="match status" value="2"/>
</dbReference>
<dbReference type="InterPro" id="IPR003609">
    <property type="entry name" value="Pan_app"/>
</dbReference>
<accession>A7SK69</accession>
<dbReference type="PANTHER" id="PTHR12916">
    <property type="entry name" value="CYTOCHROME C OXIDASE POLYPEPTIDE VIC-2"/>
    <property type="match status" value="1"/>
</dbReference>
<evidence type="ECO:0000259" key="9">
    <source>
        <dbReference type="PROSITE" id="PS50026"/>
    </source>
</evidence>
<reference evidence="10 11" key="1">
    <citation type="journal article" date="2007" name="Science">
        <title>Sea anemone genome reveals ancestral eumetazoan gene repertoire and genomic organization.</title>
        <authorList>
            <person name="Putnam N.H."/>
            <person name="Srivastava M."/>
            <person name="Hellsten U."/>
            <person name="Dirks B."/>
            <person name="Chapman J."/>
            <person name="Salamov A."/>
            <person name="Terry A."/>
            <person name="Shapiro H."/>
            <person name="Lindquist E."/>
            <person name="Kapitonov V.V."/>
            <person name="Jurka J."/>
            <person name="Genikhovich G."/>
            <person name="Grigoriev I.V."/>
            <person name="Lucas S.M."/>
            <person name="Steele R.E."/>
            <person name="Finnerty J.R."/>
            <person name="Technau U."/>
            <person name="Martindale M.Q."/>
            <person name="Rokhsar D.S."/>
        </authorList>
    </citation>
    <scope>NUCLEOTIDE SEQUENCE [LARGE SCALE GENOMIC DNA]</scope>
    <source>
        <strain evidence="11">CH2 X CH6</strain>
    </source>
</reference>
<dbReference type="InterPro" id="IPR000742">
    <property type="entry name" value="EGF"/>
</dbReference>
<dbReference type="SUPFAM" id="SSF57196">
    <property type="entry name" value="EGF/Laminin"/>
    <property type="match status" value="2"/>
</dbReference>
<evidence type="ECO:0000256" key="7">
    <source>
        <dbReference type="ARBA" id="ARBA00023180"/>
    </source>
</evidence>
<dbReference type="InterPro" id="IPR013320">
    <property type="entry name" value="ConA-like_dom_sf"/>
</dbReference>
<evidence type="ECO:0000256" key="2">
    <source>
        <dbReference type="ARBA" id="ARBA00022473"/>
    </source>
</evidence>
<dbReference type="SUPFAM" id="SSF49899">
    <property type="entry name" value="Concanavalin A-like lectins/glucanases"/>
    <property type="match status" value="1"/>
</dbReference>
<dbReference type="GO" id="GO:0043005">
    <property type="term" value="C:neuron projection"/>
    <property type="evidence" value="ECO:0007669"/>
    <property type="project" value="UniProtKB-ARBA"/>
</dbReference>
<keyword evidence="2" id="KW-0217">Developmental protein</keyword>
<feature type="disulfide bond" evidence="8">
    <location>
        <begin position="221"/>
        <end position="230"/>
    </location>
</feature>
<organism evidence="10 11">
    <name type="scientific">Nematostella vectensis</name>
    <name type="common">Starlet sea anemone</name>
    <dbReference type="NCBI Taxonomy" id="45351"/>
    <lineage>
        <taxon>Eukaryota</taxon>
        <taxon>Metazoa</taxon>
        <taxon>Cnidaria</taxon>
        <taxon>Anthozoa</taxon>
        <taxon>Hexacorallia</taxon>
        <taxon>Actiniaria</taxon>
        <taxon>Edwardsiidae</taxon>
        <taxon>Nematostella</taxon>
    </lineage>
</organism>
<evidence type="ECO:0000256" key="3">
    <source>
        <dbReference type="ARBA" id="ARBA00022536"/>
    </source>
</evidence>
<dbReference type="HOGENOM" id="CLU_612961_0_0_1"/>
<dbReference type="SMART" id="SM00179">
    <property type="entry name" value="EGF_CA"/>
    <property type="match status" value="2"/>
</dbReference>
<feature type="disulfide bond" evidence="8">
    <location>
        <begin position="202"/>
        <end position="219"/>
    </location>
</feature>
<keyword evidence="11" id="KW-1185">Reference proteome</keyword>
<keyword evidence="6 8" id="KW-1015">Disulfide bond</keyword>
<dbReference type="PROSITE" id="PS01186">
    <property type="entry name" value="EGF_2"/>
    <property type="match status" value="2"/>
</dbReference>
<dbReference type="Gene3D" id="2.10.25.10">
    <property type="entry name" value="Laminin"/>
    <property type="match status" value="2"/>
</dbReference>
<dbReference type="InParanoid" id="A7SK69"/>
<proteinExistence type="inferred from homology"/>
<dbReference type="FunFam" id="2.10.25.10:FF:000905">
    <property type="entry name" value="Predicted protein"/>
    <property type="match status" value="1"/>
</dbReference>
<comment type="caution">
    <text evidence="8">Lacks conserved residue(s) required for the propagation of feature annotation.</text>
</comment>
<dbReference type="GO" id="GO:0009887">
    <property type="term" value="P:animal organ morphogenesis"/>
    <property type="evidence" value="ECO:0007669"/>
    <property type="project" value="UniProtKB-ARBA"/>
</dbReference>
<keyword evidence="7" id="KW-0325">Glycoprotein</keyword>
<dbReference type="FunFam" id="2.60.120.200:FF:000489">
    <property type="entry name" value="Predicted protein"/>
    <property type="match status" value="1"/>
</dbReference>
<dbReference type="Pfam" id="PF00008">
    <property type="entry name" value="EGF"/>
    <property type="match status" value="2"/>
</dbReference>
<dbReference type="AlphaFoldDB" id="A7SK69"/>
<dbReference type="Gene3D" id="2.60.120.200">
    <property type="match status" value="1"/>
</dbReference>
<gene>
    <name evidence="10" type="ORF">NEMVEDRAFT_v1g213546</name>
</gene>
<dbReference type="GO" id="GO:0001764">
    <property type="term" value="P:neuron migration"/>
    <property type="evidence" value="ECO:0007669"/>
    <property type="project" value="UniProtKB-ARBA"/>
</dbReference>
<dbReference type="GO" id="GO:0016358">
    <property type="term" value="P:dendrite development"/>
    <property type="evidence" value="ECO:0007669"/>
    <property type="project" value="UniProtKB-ARBA"/>
</dbReference>
<evidence type="ECO:0000313" key="10">
    <source>
        <dbReference type="EMBL" id="EDO35891.1"/>
    </source>
</evidence>
<protein>
    <recommendedName>
        <fullName evidence="9">EGF-like domain-containing protein</fullName>
    </recommendedName>
</protein>
<evidence type="ECO:0000256" key="1">
    <source>
        <dbReference type="ARBA" id="ARBA00006373"/>
    </source>
</evidence>
<dbReference type="SMART" id="SM00181">
    <property type="entry name" value="EGF"/>
    <property type="match status" value="2"/>
</dbReference>
<dbReference type="Pfam" id="PF00024">
    <property type="entry name" value="PAN_1"/>
    <property type="match status" value="1"/>
</dbReference>
<evidence type="ECO:0000313" key="11">
    <source>
        <dbReference type="Proteomes" id="UP000001593"/>
    </source>
</evidence>
<name>A7SK69_NEMVE</name>
<dbReference type="OMA" id="XSITSAL"/>
<keyword evidence="4" id="KW-0732">Signal</keyword>
<keyword evidence="3 8" id="KW-0245">EGF-like domain</keyword>
<feature type="disulfide bond" evidence="8">
    <location>
        <begin position="181"/>
        <end position="190"/>
    </location>
</feature>
<dbReference type="CDD" id="cd00054">
    <property type="entry name" value="EGF_CA"/>
    <property type="match status" value="1"/>
</dbReference>
<dbReference type="GO" id="GO:0005112">
    <property type="term" value="F:Notch binding"/>
    <property type="evidence" value="ECO:0000318"/>
    <property type="project" value="GO_Central"/>
</dbReference>
<dbReference type="GO" id="GO:0048667">
    <property type="term" value="P:cell morphogenesis involved in neuron differentiation"/>
    <property type="evidence" value="ECO:0007669"/>
    <property type="project" value="UniProtKB-ARBA"/>
</dbReference>
<dbReference type="PhylomeDB" id="A7SK69"/>
<dbReference type="GO" id="GO:0005509">
    <property type="term" value="F:calcium ion binding"/>
    <property type="evidence" value="ECO:0007669"/>
    <property type="project" value="InterPro"/>
</dbReference>
<sequence>MMGLTDRFPGMQLENHVTANFTDVTEMTCSIKCFLIDMCQSYNYNETTRFCQASTSTRFQHIIDFHNKSGVTYVGTKNKCVPGACPSDKICRPDFTSDSFRCIDAFAMEFLRTEIYSLVGKPTCMVKIKTVVLLSTTSTFLYRLFCHRFVVNAKEPCAEAPCQNEGLCANLPDYSDYTCTCKKGFTGKNCEKEMTACDSQPCANGGACKATAEQPGYTCACLSGFEGDACQNKVRTGHNCSLHFLNKSISNYIELKSPISSPLQQYTISLWFKISLTVDNGQIFLTFLFISNEKGQAFALMFGKSTSVKLMGFGGGEISNSEILPSTMDFDGNWHHLTLTYDNKASVLYRNGAVDIKKTLFGSDLPIISGGNITIGRNPGDHRSSLIDHIAGLNIYDVVLDQSAIMQLFVGGCAATGIIRQAPLVSWYNITARPPQGAIQADCSMDCA</sequence>